<name>A0A3M7QD95_BRAPC</name>
<reference evidence="4 5" key="1">
    <citation type="journal article" date="2018" name="Sci. Rep.">
        <title>Genomic signatures of local adaptation to the degree of environmental predictability in rotifers.</title>
        <authorList>
            <person name="Franch-Gras L."/>
            <person name="Hahn C."/>
            <person name="Garcia-Roger E.M."/>
            <person name="Carmona M.J."/>
            <person name="Serra M."/>
            <person name="Gomez A."/>
        </authorList>
    </citation>
    <scope>NUCLEOTIDE SEQUENCE [LARGE SCALE GENOMIC DNA]</scope>
    <source>
        <strain evidence="4">HYR1</strain>
    </source>
</reference>
<gene>
    <name evidence="4" type="ORF">BpHYR1_037917</name>
</gene>
<evidence type="ECO:0000256" key="2">
    <source>
        <dbReference type="ARBA" id="ARBA00023274"/>
    </source>
</evidence>
<dbReference type="InterPro" id="IPR006571">
    <property type="entry name" value="TLDc_dom"/>
</dbReference>
<protein>
    <submittedName>
        <fullName evidence="4">Restriction of telomere capping 5</fullName>
    </submittedName>
</protein>
<keyword evidence="2" id="KW-0687">Ribonucleoprotein</keyword>
<dbReference type="Pfam" id="PF07534">
    <property type="entry name" value="TLD"/>
    <property type="match status" value="1"/>
</dbReference>
<dbReference type="GO" id="GO:0006412">
    <property type="term" value="P:translation"/>
    <property type="evidence" value="ECO:0007669"/>
    <property type="project" value="InterPro"/>
</dbReference>
<proteinExistence type="predicted"/>
<dbReference type="GO" id="GO:0005840">
    <property type="term" value="C:ribosome"/>
    <property type="evidence" value="ECO:0007669"/>
    <property type="project" value="UniProtKB-KW"/>
</dbReference>
<dbReference type="InterPro" id="IPR036967">
    <property type="entry name" value="Ribosomal_uS11_sf"/>
</dbReference>
<accession>A0A3M7QD95</accession>
<dbReference type="SUPFAM" id="SSF53137">
    <property type="entry name" value="Translational machinery components"/>
    <property type="match status" value="1"/>
</dbReference>
<dbReference type="GO" id="GO:0003735">
    <property type="term" value="F:structural constituent of ribosome"/>
    <property type="evidence" value="ECO:0007669"/>
    <property type="project" value="InterPro"/>
</dbReference>
<evidence type="ECO:0000259" key="3">
    <source>
        <dbReference type="PROSITE" id="PS51886"/>
    </source>
</evidence>
<dbReference type="Gene3D" id="3.30.420.80">
    <property type="entry name" value="Ribosomal protein S11"/>
    <property type="match status" value="1"/>
</dbReference>
<dbReference type="SMART" id="SM00584">
    <property type="entry name" value="TLDc"/>
    <property type="match status" value="1"/>
</dbReference>
<dbReference type="OrthoDB" id="1932324at2759"/>
<evidence type="ECO:0000313" key="4">
    <source>
        <dbReference type="EMBL" id="RNA09406.1"/>
    </source>
</evidence>
<dbReference type="EMBL" id="REGN01006468">
    <property type="protein sequence ID" value="RNA09406.1"/>
    <property type="molecule type" value="Genomic_DNA"/>
</dbReference>
<sequence length="635" mass="74017">MGNLVDKKQQKNDKIDGIDIAIEEFFNSNGIFNEETEISLILDTFCKSFIIRRIIKQNIPLSSQQTVNLDKIKHILSQIYRTHTNSSIFEMYMNLLFASNDGADYRTIKNIFYDCLYFTLKCIGFQKIELNENSAKTLELLIGDIEFKESDGKKLTTKEVFKQWVIDEFPQLFYGFHSWLIKQIKDHKSENNFGEAHDISPFLNLTLTWYFVNNLPISYVQHLASENGNVLEKFQNLLIERRWHQLYSSEVHGLSLNRLQSSLFNYKASTIIFFYCHSGNLLCVCSNEEYKESPMPYGDTNTRIFRIWNDFKIFDTTPSKNIYLNTKSRGLKLGLIFGYSNLKPILAIDENFHSIDHELCKNDQIISVEAWGCGPQKAHANQQDLRKWEDKQIQKMKTVKRNADEWSTDADKALLDLAGIKTEHSERAMLSFKIIGRIGKKLTVPLSNLSQIRLTSNNENREIFNPNYENKNPRNLEWSGHQYKRFGWNLQYPPRDFYNQCVVSNKKSSLEAYVEHHSGKKIIDVSTEDPEIRQFLYSARDGSAAKNLAKVLAQRCIQLGIDRISYLKGPNFESSPKEQVFYKTLEECGIKLEEPQFVEKIDQIPGLNYDEKDFHHNLQNKPFPPAIYRQKIKKN</sequence>
<dbReference type="GO" id="GO:1990904">
    <property type="term" value="C:ribonucleoprotein complex"/>
    <property type="evidence" value="ECO:0007669"/>
    <property type="project" value="UniProtKB-KW"/>
</dbReference>
<comment type="caution">
    <text evidence="4">The sequence shown here is derived from an EMBL/GenBank/DDBJ whole genome shotgun (WGS) entry which is preliminary data.</text>
</comment>
<evidence type="ECO:0000313" key="5">
    <source>
        <dbReference type="Proteomes" id="UP000276133"/>
    </source>
</evidence>
<feature type="domain" description="TLDc" evidence="3">
    <location>
        <begin position="218"/>
        <end position="374"/>
    </location>
</feature>
<dbReference type="Proteomes" id="UP000276133">
    <property type="component" value="Unassembled WGS sequence"/>
</dbReference>
<organism evidence="4 5">
    <name type="scientific">Brachionus plicatilis</name>
    <name type="common">Marine rotifer</name>
    <name type="synonym">Brachionus muelleri</name>
    <dbReference type="NCBI Taxonomy" id="10195"/>
    <lineage>
        <taxon>Eukaryota</taxon>
        <taxon>Metazoa</taxon>
        <taxon>Spiralia</taxon>
        <taxon>Gnathifera</taxon>
        <taxon>Rotifera</taxon>
        <taxon>Eurotatoria</taxon>
        <taxon>Monogononta</taxon>
        <taxon>Pseudotrocha</taxon>
        <taxon>Ploima</taxon>
        <taxon>Brachionidae</taxon>
        <taxon>Brachionus</taxon>
    </lineage>
</organism>
<evidence type="ECO:0000256" key="1">
    <source>
        <dbReference type="ARBA" id="ARBA00022980"/>
    </source>
</evidence>
<keyword evidence="5" id="KW-1185">Reference proteome</keyword>
<dbReference type="AlphaFoldDB" id="A0A3M7QD95"/>
<keyword evidence="1" id="KW-0689">Ribosomal protein</keyword>
<dbReference type="PROSITE" id="PS51886">
    <property type="entry name" value="TLDC"/>
    <property type="match status" value="1"/>
</dbReference>